<dbReference type="InterPro" id="IPR010130">
    <property type="entry name" value="T1SS_OMP_TolC"/>
</dbReference>
<reference evidence="12" key="1">
    <citation type="submission" date="2017-06" db="EMBL/GenBank/DDBJ databases">
        <authorList>
            <person name="Varghese N."/>
            <person name="Submissions S."/>
        </authorList>
    </citation>
    <scope>NUCLEOTIDE SEQUENCE [LARGE SCALE GENOMIC DNA]</scope>
    <source>
        <strain evidence="12">DSM 137</strain>
    </source>
</reference>
<keyword evidence="8" id="KW-0175">Coiled coil</keyword>
<keyword evidence="12" id="KW-1185">Reference proteome</keyword>
<evidence type="ECO:0000256" key="8">
    <source>
        <dbReference type="SAM" id="Coils"/>
    </source>
</evidence>
<dbReference type="GO" id="GO:0015288">
    <property type="term" value="F:porin activity"/>
    <property type="evidence" value="ECO:0007669"/>
    <property type="project" value="TreeGrafter"/>
</dbReference>
<evidence type="ECO:0000256" key="4">
    <source>
        <dbReference type="ARBA" id="ARBA00022452"/>
    </source>
</evidence>
<keyword evidence="7" id="KW-0998">Cell outer membrane</keyword>
<evidence type="ECO:0000313" key="11">
    <source>
        <dbReference type="EMBL" id="SNB55786.1"/>
    </source>
</evidence>
<evidence type="ECO:0000256" key="3">
    <source>
        <dbReference type="ARBA" id="ARBA00022448"/>
    </source>
</evidence>
<dbReference type="PANTHER" id="PTHR30026">
    <property type="entry name" value="OUTER MEMBRANE PROTEIN TOLC"/>
    <property type="match status" value="1"/>
</dbReference>
<accession>A0A212Q8W6</accession>
<keyword evidence="4" id="KW-1134">Transmembrane beta strand</keyword>
<evidence type="ECO:0000256" key="9">
    <source>
        <dbReference type="SAM" id="MobiDB-lite"/>
    </source>
</evidence>
<dbReference type="AlphaFoldDB" id="A0A212Q8W6"/>
<keyword evidence="6" id="KW-0472">Membrane</keyword>
<dbReference type="InterPro" id="IPR003423">
    <property type="entry name" value="OMP_efflux"/>
</dbReference>
<dbReference type="SUPFAM" id="SSF56954">
    <property type="entry name" value="Outer membrane efflux proteins (OEP)"/>
    <property type="match status" value="1"/>
</dbReference>
<dbReference type="GO" id="GO:0015562">
    <property type="term" value="F:efflux transmembrane transporter activity"/>
    <property type="evidence" value="ECO:0007669"/>
    <property type="project" value="InterPro"/>
</dbReference>
<dbReference type="PANTHER" id="PTHR30026:SF22">
    <property type="entry name" value="OUTER MEMBRANE EFFLUX PROTEIN"/>
    <property type="match status" value="1"/>
</dbReference>
<feature type="region of interest" description="Disordered" evidence="9">
    <location>
        <begin position="61"/>
        <end position="86"/>
    </location>
</feature>
<protein>
    <submittedName>
        <fullName evidence="11">Outer membrane protein</fullName>
    </submittedName>
</protein>
<keyword evidence="10" id="KW-0732">Signal</keyword>
<evidence type="ECO:0000256" key="5">
    <source>
        <dbReference type="ARBA" id="ARBA00022692"/>
    </source>
</evidence>
<gene>
    <name evidence="11" type="ORF">SAMN06265338_101476</name>
</gene>
<dbReference type="EMBL" id="FYDG01000001">
    <property type="protein sequence ID" value="SNB55786.1"/>
    <property type="molecule type" value="Genomic_DNA"/>
</dbReference>
<comment type="similarity">
    <text evidence="2">Belongs to the outer membrane factor (OMF) (TC 1.B.17) family.</text>
</comment>
<feature type="signal peptide" evidence="10">
    <location>
        <begin position="1"/>
        <end position="26"/>
    </location>
</feature>
<dbReference type="Pfam" id="PF02321">
    <property type="entry name" value="OEP"/>
    <property type="match status" value="2"/>
</dbReference>
<organism evidence="11 12">
    <name type="scientific">Rhodoblastus acidophilus</name>
    <name type="common">Rhodopseudomonas acidophila</name>
    <dbReference type="NCBI Taxonomy" id="1074"/>
    <lineage>
        <taxon>Bacteria</taxon>
        <taxon>Pseudomonadati</taxon>
        <taxon>Pseudomonadota</taxon>
        <taxon>Alphaproteobacteria</taxon>
        <taxon>Hyphomicrobiales</taxon>
        <taxon>Rhodoblastaceae</taxon>
        <taxon>Rhodoblastus</taxon>
    </lineage>
</organism>
<evidence type="ECO:0000256" key="6">
    <source>
        <dbReference type="ARBA" id="ARBA00023136"/>
    </source>
</evidence>
<dbReference type="InterPro" id="IPR051906">
    <property type="entry name" value="TolC-like"/>
</dbReference>
<evidence type="ECO:0000256" key="7">
    <source>
        <dbReference type="ARBA" id="ARBA00023237"/>
    </source>
</evidence>
<evidence type="ECO:0000256" key="2">
    <source>
        <dbReference type="ARBA" id="ARBA00007613"/>
    </source>
</evidence>
<evidence type="ECO:0000313" key="12">
    <source>
        <dbReference type="Proteomes" id="UP000198418"/>
    </source>
</evidence>
<dbReference type="GO" id="GO:0009279">
    <property type="term" value="C:cell outer membrane"/>
    <property type="evidence" value="ECO:0007669"/>
    <property type="project" value="UniProtKB-SubCell"/>
</dbReference>
<proteinExistence type="inferred from homology"/>
<keyword evidence="5" id="KW-0812">Transmembrane</keyword>
<dbReference type="Gene3D" id="1.20.1600.10">
    <property type="entry name" value="Outer membrane efflux proteins (OEP)"/>
    <property type="match status" value="1"/>
</dbReference>
<dbReference type="Proteomes" id="UP000198418">
    <property type="component" value="Unassembled WGS sequence"/>
</dbReference>
<dbReference type="GO" id="GO:1990281">
    <property type="term" value="C:efflux pump complex"/>
    <property type="evidence" value="ECO:0007669"/>
    <property type="project" value="TreeGrafter"/>
</dbReference>
<dbReference type="NCBIfam" id="TIGR01844">
    <property type="entry name" value="type_I_sec_TolC"/>
    <property type="match status" value="1"/>
</dbReference>
<keyword evidence="3" id="KW-0813">Transport</keyword>
<comment type="subcellular location">
    <subcellularLocation>
        <location evidence="1">Cell outer membrane</location>
    </subcellularLocation>
</comment>
<name>A0A212Q8W6_RHOAC</name>
<feature type="coiled-coil region" evidence="8">
    <location>
        <begin position="355"/>
        <end position="382"/>
    </location>
</feature>
<evidence type="ECO:0000256" key="10">
    <source>
        <dbReference type="SAM" id="SignalP"/>
    </source>
</evidence>
<sequence>MNRVSFSRLLAGVALVALTHVGPAAAETMSSALARAYRNNPDINQQRAALRARDETVPAAKSGWLPKAGVQGQAGRQWQEVSGYPGSSGKFSQASYPAQIGATVTQTLFDGNRTANGVSQAESAVLAQRETLRQQELITLQAGSTAYMDVLRDTAVLGLRRNNIKVLQVQLQQTQDRFQVGEVTRTDVAQAESALAVGRADFAAAQSSLESSIASFRRQIGVDPKNLAPAQPVERLLPKTVQAAIAVGLEEHPAITGALHQVDAAESSVKVAEGALLPTVGVQGAVSRSVDSSGQPGYNVNSASVVGTLNVPLYQGGQEYAAVRQAKEQLGQARLAVDSQRVAVRGGISTSWGQLQAAKAAIVAYEAAVKAAEVALNGVREEAKVGQRTTLDVLNAQQALLNTRVQLVSAQHDRVVASYTVLAQIGRLSADTLGLNTPAYDPADHYDRTKNRFIGLTTADGG</sequence>
<evidence type="ECO:0000256" key="1">
    <source>
        <dbReference type="ARBA" id="ARBA00004442"/>
    </source>
</evidence>
<dbReference type="RefSeq" id="WP_244593127.1">
    <property type="nucleotide sequence ID" value="NZ_FYDG01000001.1"/>
</dbReference>
<feature type="chain" id="PRO_5012736115" evidence="10">
    <location>
        <begin position="27"/>
        <end position="462"/>
    </location>
</feature>